<sequence length="292" mass="33282">MPYLSVSPSPKRRIMELPYELEREIFELTARAHPKYAPQLALVAGYVQTWVEAVIYETIVLGAPSEKQNLFWRTFSSRSPFFFSKNIRALHLTTGVSYSHARQIISICTNLSSLTCWANPLTSRDEFCALLSPNLRRLSINASILWSPTGPTTAPDLTHPLFARLTHLEVVNPPTWFDWAPLLDGALPNLTNLAFGDLDSLHASSMVDFFHAALASDAPRLQMLIAVSRDEHFLNSLQLAEIKDTRLVCLPSYHHPFSPPEYWDAVARREIQFWQRQERLDPIDGVLTRKER</sequence>
<protein>
    <submittedName>
        <fullName evidence="1">Uncharacterized protein</fullName>
    </submittedName>
</protein>
<organism evidence="1 2">
    <name type="scientific">Mycena rosella</name>
    <name type="common">Pink bonnet</name>
    <name type="synonym">Agaricus rosellus</name>
    <dbReference type="NCBI Taxonomy" id="1033263"/>
    <lineage>
        <taxon>Eukaryota</taxon>
        <taxon>Fungi</taxon>
        <taxon>Dikarya</taxon>
        <taxon>Basidiomycota</taxon>
        <taxon>Agaricomycotina</taxon>
        <taxon>Agaricomycetes</taxon>
        <taxon>Agaricomycetidae</taxon>
        <taxon>Agaricales</taxon>
        <taxon>Marasmiineae</taxon>
        <taxon>Mycenaceae</taxon>
        <taxon>Mycena</taxon>
    </lineage>
</organism>
<evidence type="ECO:0000313" key="2">
    <source>
        <dbReference type="Proteomes" id="UP001221757"/>
    </source>
</evidence>
<accession>A0AAD7GBC5</accession>
<proteinExistence type="predicted"/>
<keyword evidence="2" id="KW-1185">Reference proteome</keyword>
<comment type="caution">
    <text evidence="1">The sequence shown here is derived from an EMBL/GenBank/DDBJ whole genome shotgun (WGS) entry which is preliminary data.</text>
</comment>
<evidence type="ECO:0000313" key="1">
    <source>
        <dbReference type="EMBL" id="KAJ7678709.1"/>
    </source>
</evidence>
<reference evidence="1" key="1">
    <citation type="submission" date="2023-03" db="EMBL/GenBank/DDBJ databases">
        <title>Massive genome expansion in bonnet fungi (Mycena s.s.) driven by repeated elements and novel gene families across ecological guilds.</title>
        <authorList>
            <consortium name="Lawrence Berkeley National Laboratory"/>
            <person name="Harder C.B."/>
            <person name="Miyauchi S."/>
            <person name="Viragh M."/>
            <person name="Kuo A."/>
            <person name="Thoen E."/>
            <person name="Andreopoulos B."/>
            <person name="Lu D."/>
            <person name="Skrede I."/>
            <person name="Drula E."/>
            <person name="Henrissat B."/>
            <person name="Morin E."/>
            <person name="Kohler A."/>
            <person name="Barry K."/>
            <person name="LaButti K."/>
            <person name="Morin E."/>
            <person name="Salamov A."/>
            <person name="Lipzen A."/>
            <person name="Mereny Z."/>
            <person name="Hegedus B."/>
            <person name="Baldrian P."/>
            <person name="Stursova M."/>
            <person name="Weitz H."/>
            <person name="Taylor A."/>
            <person name="Grigoriev I.V."/>
            <person name="Nagy L.G."/>
            <person name="Martin F."/>
            <person name="Kauserud H."/>
        </authorList>
    </citation>
    <scope>NUCLEOTIDE SEQUENCE</scope>
    <source>
        <strain evidence="1">CBHHK067</strain>
    </source>
</reference>
<dbReference type="SUPFAM" id="SSF52047">
    <property type="entry name" value="RNI-like"/>
    <property type="match status" value="1"/>
</dbReference>
<gene>
    <name evidence="1" type="ORF">B0H17DRAFT_1078132</name>
</gene>
<dbReference type="AlphaFoldDB" id="A0AAD7GBC5"/>
<name>A0AAD7GBC5_MYCRO</name>
<dbReference type="Proteomes" id="UP001221757">
    <property type="component" value="Unassembled WGS sequence"/>
</dbReference>
<dbReference type="EMBL" id="JARKIE010000132">
    <property type="protein sequence ID" value="KAJ7678709.1"/>
    <property type="molecule type" value="Genomic_DNA"/>
</dbReference>